<dbReference type="SUPFAM" id="SSF52540">
    <property type="entry name" value="P-loop containing nucleoside triphosphate hydrolases"/>
    <property type="match status" value="1"/>
</dbReference>
<dbReference type="PANTHER" id="PTHR43261:SF1">
    <property type="entry name" value="RIBOSOME-RELEASING FACTOR 2, MITOCHONDRIAL"/>
    <property type="match status" value="1"/>
</dbReference>
<dbReference type="GO" id="GO:0003924">
    <property type="term" value="F:GTPase activity"/>
    <property type="evidence" value="ECO:0007669"/>
    <property type="project" value="UniProtKB-UniRule"/>
</dbReference>
<dbReference type="Pfam" id="PF14492">
    <property type="entry name" value="EFG_III"/>
    <property type="match status" value="1"/>
</dbReference>
<keyword evidence="3 5" id="KW-0496">Mitochondrion</keyword>
<dbReference type="GO" id="GO:0032790">
    <property type="term" value="P:ribosome disassembly"/>
    <property type="evidence" value="ECO:0007669"/>
    <property type="project" value="UniProtKB-UniRule"/>
</dbReference>
<sequence>MSFLTHLRPKWTGISKASYTFCRSYATAPKSSNESTINQVSISKIRNVGIIAHIDAGKTTTTERMLFYSGSIKQIGDVDHGDTITDYLPAERDRGITIQSAAVTIPWNQHKINIIDTPGHADFTFEVIRSLRVLDGAVTILDSVAGVEAQTEKVWKQAKALELPTIIYVNKMDRMGSGFSRTCKEIISKLRTKIVLTNIPYFVENEVTREQIFSGVVDVLNKKLLIWDPAKEEDGSKIKVINLEEEDAQIKYSKSYEELCSARESAIETLCEFDDMLVDAFLENDEDYMKVSTKDIKKALRAATINNDVSPVLCGASFKNIGVQPLLDAVIDYLPTPNEAVLPEVTSNSKTVKRKKFQKGEAKIDDIPAKFDTVSGLIVNNNPRLTVGLAFKVITDNRKIPMIFVRVYSGKLQNGSTILNTRTGKKFRITNLFLINGNNTHKIDKLTSGNIGVVSASLLSSTSDMSENSNTKEDESLGYSSGGSTQLNDLNEIKTGDTFITHFAKKDGLKSFSPVENGIALNPIHVPPSIFITSLEPRTISDKKVLDENLKILLREDPSLRVFENEEGQTLISGMGELHLEIIKDRLINDMRTNCDISKVMVTYKETLLKNSPVVSKTIKGNSNDPEDKFEIEFQIQSFDGAAEDHPLFEEIGESNGKDLILLPNDNNLAYIPPSAAPKSVQSYIEKHGTDRKSKDTGDDFWPLGVSYEQVTNAIVSSCVSTLQNGGPIANLPLHSILVKINKWSMPKASNDLKSLLFLTRDCINETLNGFDANKDFTILEPIMSIKVFADNEDLGKVTHDLTSSRKAEIYSIEDESDSIGGSEEDGVNNFIREAEKQYLPYDSTLDTTNMSNKDIGGKVVHATAPLREMIGYLTKLRSLTKGRGTFLMEYQGLNKVTRDRAEKILEDI</sequence>
<dbReference type="PROSITE" id="PS51722">
    <property type="entry name" value="G_TR_2"/>
    <property type="match status" value="1"/>
</dbReference>
<organism evidence="8 9">
    <name type="scientific">Saccharomycopsis crataegensis</name>
    <dbReference type="NCBI Taxonomy" id="43959"/>
    <lineage>
        <taxon>Eukaryota</taxon>
        <taxon>Fungi</taxon>
        <taxon>Dikarya</taxon>
        <taxon>Ascomycota</taxon>
        <taxon>Saccharomycotina</taxon>
        <taxon>Saccharomycetes</taxon>
        <taxon>Saccharomycopsidaceae</taxon>
        <taxon>Saccharomycopsis</taxon>
    </lineage>
</organism>
<dbReference type="SMART" id="SM00838">
    <property type="entry name" value="EFG_C"/>
    <property type="match status" value="1"/>
</dbReference>
<dbReference type="InterPro" id="IPR035649">
    <property type="entry name" value="EFG_V"/>
</dbReference>
<feature type="binding site" evidence="5">
    <location>
        <begin position="170"/>
        <end position="173"/>
    </location>
    <ligand>
        <name>GTP</name>
        <dbReference type="ChEBI" id="CHEBI:37565"/>
    </ligand>
</feature>
<name>A0AAV5QJK9_9ASCO</name>
<dbReference type="PROSITE" id="PS00301">
    <property type="entry name" value="G_TR_1"/>
    <property type="match status" value="1"/>
</dbReference>
<dbReference type="InterPro" id="IPR000640">
    <property type="entry name" value="EFG_V-like"/>
</dbReference>
<comment type="subcellular location">
    <subcellularLocation>
        <location evidence="5">Mitochondrion</location>
    </subcellularLocation>
</comment>
<dbReference type="CDD" id="cd03713">
    <property type="entry name" value="EFG_mtEFG_C"/>
    <property type="match status" value="1"/>
</dbReference>
<dbReference type="FunFam" id="3.40.50.300:FF:000514">
    <property type="entry name" value="Ribosome-releasing factor 2, mitochondrial"/>
    <property type="match status" value="1"/>
</dbReference>
<dbReference type="InterPro" id="IPR031157">
    <property type="entry name" value="G_TR_CS"/>
</dbReference>
<feature type="region of interest" description="Disordered" evidence="6">
    <location>
        <begin position="463"/>
        <end position="483"/>
    </location>
</feature>
<dbReference type="Proteomes" id="UP001360560">
    <property type="component" value="Unassembled WGS sequence"/>
</dbReference>
<dbReference type="CDD" id="cd01886">
    <property type="entry name" value="EF-G"/>
    <property type="match status" value="1"/>
</dbReference>
<dbReference type="SUPFAM" id="SSF50447">
    <property type="entry name" value="Translation proteins"/>
    <property type="match status" value="1"/>
</dbReference>
<evidence type="ECO:0000313" key="8">
    <source>
        <dbReference type="EMBL" id="GMM35028.1"/>
    </source>
</evidence>
<keyword evidence="2 5" id="KW-0648">Protein biosynthesis</keyword>
<comment type="function">
    <text evidence="5">Mitochondrial GTPase that mediates the disassembly of ribosomes from messenger RNA at the termination of mitochondrial protein biosynthesis. Not involved in the GTP-dependent ribosomal translocation step during translation elongation.</text>
</comment>
<dbReference type="Gene3D" id="3.30.70.870">
    <property type="entry name" value="Elongation Factor G (Translational Gtpase), domain 3"/>
    <property type="match status" value="1"/>
</dbReference>
<dbReference type="Pfam" id="PF22042">
    <property type="entry name" value="EF-G_D2"/>
    <property type="match status" value="1"/>
</dbReference>
<dbReference type="AlphaFoldDB" id="A0AAV5QJK9"/>
<evidence type="ECO:0000259" key="7">
    <source>
        <dbReference type="PROSITE" id="PS51722"/>
    </source>
</evidence>
<gene>
    <name evidence="5" type="primary">MEF2</name>
    <name evidence="8" type="ORF">DASC09_023530</name>
</gene>
<dbReference type="Gene3D" id="3.30.70.240">
    <property type="match status" value="1"/>
</dbReference>
<keyword evidence="9" id="KW-1185">Reference proteome</keyword>
<dbReference type="EMBL" id="BTFZ01000004">
    <property type="protein sequence ID" value="GMM35028.1"/>
    <property type="molecule type" value="Genomic_DNA"/>
</dbReference>
<dbReference type="PANTHER" id="PTHR43261">
    <property type="entry name" value="TRANSLATION ELONGATION FACTOR G-RELATED"/>
    <property type="match status" value="1"/>
</dbReference>
<evidence type="ECO:0000313" key="9">
    <source>
        <dbReference type="Proteomes" id="UP001360560"/>
    </source>
</evidence>
<dbReference type="GO" id="GO:0005759">
    <property type="term" value="C:mitochondrial matrix"/>
    <property type="evidence" value="ECO:0007669"/>
    <property type="project" value="UniProtKB-ARBA"/>
</dbReference>
<dbReference type="GO" id="GO:0005525">
    <property type="term" value="F:GTP binding"/>
    <property type="evidence" value="ECO:0007669"/>
    <property type="project" value="UniProtKB-UniRule"/>
</dbReference>
<evidence type="ECO:0000256" key="1">
    <source>
        <dbReference type="ARBA" id="ARBA00022741"/>
    </source>
</evidence>
<dbReference type="SUPFAM" id="SSF54980">
    <property type="entry name" value="EF-G C-terminal domain-like"/>
    <property type="match status" value="2"/>
</dbReference>
<protein>
    <recommendedName>
        <fullName evidence="5">Ribosome-releasing factor 2, mitochondrial</fullName>
        <shortName evidence="5">RRF2mt</shortName>
    </recommendedName>
    <alternativeName>
        <fullName evidence="5">Elongation factor G 2, mitochondrial</fullName>
        <shortName evidence="5">EF-G2mt</shortName>
        <shortName evidence="5">mEF-G 2</shortName>
    </alternativeName>
</protein>
<dbReference type="Pfam" id="PF00009">
    <property type="entry name" value="GTP_EFTU"/>
    <property type="match status" value="1"/>
</dbReference>
<comment type="caution">
    <text evidence="8">The sequence shown here is derived from an EMBL/GenBank/DDBJ whole genome shotgun (WGS) entry which is preliminary data.</text>
</comment>
<dbReference type="InterPro" id="IPR035647">
    <property type="entry name" value="EFG_III/V"/>
</dbReference>
<dbReference type="Gene3D" id="2.40.30.10">
    <property type="entry name" value="Translation factors"/>
    <property type="match status" value="1"/>
</dbReference>
<dbReference type="NCBIfam" id="TIGR00231">
    <property type="entry name" value="small_GTP"/>
    <property type="match status" value="1"/>
</dbReference>
<dbReference type="Pfam" id="PF00679">
    <property type="entry name" value="EFG_C"/>
    <property type="match status" value="1"/>
</dbReference>
<evidence type="ECO:0000256" key="4">
    <source>
        <dbReference type="ARBA" id="ARBA00023134"/>
    </source>
</evidence>
<evidence type="ECO:0000256" key="6">
    <source>
        <dbReference type="SAM" id="MobiDB-lite"/>
    </source>
</evidence>
<reference evidence="8 9" key="1">
    <citation type="journal article" date="2023" name="Elife">
        <title>Identification of key yeast species and microbe-microbe interactions impacting larval growth of Drosophila in the wild.</title>
        <authorList>
            <person name="Mure A."/>
            <person name="Sugiura Y."/>
            <person name="Maeda R."/>
            <person name="Honda K."/>
            <person name="Sakurai N."/>
            <person name="Takahashi Y."/>
            <person name="Watada M."/>
            <person name="Katoh T."/>
            <person name="Gotoh A."/>
            <person name="Gotoh Y."/>
            <person name="Taniguchi I."/>
            <person name="Nakamura K."/>
            <person name="Hayashi T."/>
            <person name="Katayama T."/>
            <person name="Uemura T."/>
            <person name="Hattori Y."/>
        </authorList>
    </citation>
    <scope>NUCLEOTIDE SEQUENCE [LARGE SCALE GENOMIC DNA]</scope>
    <source>
        <strain evidence="8 9">SC-9</strain>
    </source>
</reference>
<dbReference type="PRINTS" id="PR00315">
    <property type="entry name" value="ELONGATNFCT"/>
</dbReference>
<dbReference type="InterPro" id="IPR009022">
    <property type="entry name" value="EFG_III"/>
</dbReference>
<feature type="binding site" evidence="5">
    <location>
        <begin position="116"/>
        <end position="120"/>
    </location>
    <ligand>
        <name>GTP</name>
        <dbReference type="ChEBI" id="CHEBI:37565"/>
    </ligand>
</feature>
<dbReference type="InterPro" id="IPR053905">
    <property type="entry name" value="EF-G-like_DII"/>
</dbReference>
<accession>A0AAV5QJK9</accession>
<dbReference type="InterPro" id="IPR005225">
    <property type="entry name" value="Small_GTP-bd"/>
</dbReference>
<proteinExistence type="inferred from homology"/>
<dbReference type="InterPro" id="IPR030851">
    <property type="entry name" value="EFG2"/>
</dbReference>
<dbReference type="InterPro" id="IPR027417">
    <property type="entry name" value="P-loop_NTPase"/>
</dbReference>
<comment type="similarity">
    <text evidence="5">Belongs to the TRAFAC class translation factor GTPase superfamily. Classic translation factor GTPase family. EF-G/EF-2 subfamily.</text>
</comment>
<dbReference type="InterPro" id="IPR000795">
    <property type="entry name" value="T_Tr_GTP-bd_dom"/>
</dbReference>
<feature type="binding site" evidence="5">
    <location>
        <begin position="52"/>
        <end position="59"/>
    </location>
    <ligand>
        <name>GTP</name>
        <dbReference type="ChEBI" id="CHEBI:37565"/>
    </ligand>
</feature>
<keyword evidence="4 5" id="KW-0342">GTP-binding</keyword>
<evidence type="ECO:0000256" key="3">
    <source>
        <dbReference type="ARBA" id="ARBA00023128"/>
    </source>
</evidence>
<dbReference type="Gene3D" id="3.40.50.300">
    <property type="entry name" value="P-loop containing nucleotide triphosphate hydrolases"/>
    <property type="match status" value="1"/>
</dbReference>
<dbReference type="InterPro" id="IPR041095">
    <property type="entry name" value="EFG_II"/>
</dbReference>
<dbReference type="InterPro" id="IPR009000">
    <property type="entry name" value="Transl_B-barrel_sf"/>
</dbReference>
<evidence type="ECO:0000256" key="5">
    <source>
        <dbReference type="HAMAP-Rule" id="MF_03059"/>
    </source>
</evidence>
<dbReference type="HAMAP" id="MF_03059">
    <property type="entry name" value="mEF_G_2"/>
    <property type="match status" value="1"/>
</dbReference>
<dbReference type="GO" id="GO:0032543">
    <property type="term" value="P:mitochondrial translation"/>
    <property type="evidence" value="ECO:0007669"/>
    <property type="project" value="UniProtKB-UniRule"/>
</dbReference>
<evidence type="ECO:0000256" key="2">
    <source>
        <dbReference type="ARBA" id="ARBA00022917"/>
    </source>
</evidence>
<dbReference type="CDD" id="cd16262">
    <property type="entry name" value="EFG_III"/>
    <property type="match status" value="1"/>
</dbReference>
<keyword evidence="1 5" id="KW-0547">Nucleotide-binding</keyword>
<feature type="domain" description="Tr-type G" evidence="7">
    <location>
        <begin position="43"/>
        <end position="338"/>
    </location>
</feature>